<keyword evidence="1" id="KW-0732">Signal</keyword>
<feature type="signal peptide" evidence="1">
    <location>
        <begin position="1"/>
        <end position="23"/>
    </location>
</feature>
<evidence type="ECO:0000256" key="1">
    <source>
        <dbReference type="SAM" id="SignalP"/>
    </source>
</evidence>
<keyword evidence="4" id="KW-1185">Reference proteome</keyword>
<protein>
    <recommendedName>
        <fullName evidence="2">Surface-adhesin protein E-like domain-containing protein</fullName>
    </recommendedName>
</protein>
<name>A0A388SDU7_9BURK</name>
<dbReference type="Proteomes" id="UP000266091">
    <property type="component" value="Unassembled WGS sequence"/>
</dbReference>
<reference evidence="3 4" key="1">
    <citation type="journal article" date="2018" name="Int. J. Syst. Evol. Microbiol.">
        <title>Mesosutterella multiformis gen. nov., sp. nov., a member of the family Sutterellaceae and Sutterella megalosphaeroides sp. nov., isolated from human faeces.</title>
        <authorList>
            <person name="Sakamoto M."/>
            <person name="Ikeyama N."/>
            <person name="Kunihiro T."/>
            <person name="Iino T."/>
            <person name="Yuki M."/>
            <person name="Ohkuma M."/>
        </authorList>
    </citation>
    <scope>NUCLEOTIDE SEQUENCE [LARGE SCALE GENOMIC DNA]</scope>
    <source>
        <strain evidence="3 4">4NBBH2</strain>
    </source>
</reference>
<dbReference type="EMBL" id="BGZJ01000002">
    <property type="protein sequence ID" value="GBO94426.1"/>
    <property type="molecule type" value="Genomic_DNA"/>
</dbReference>
<sequence>MKRFAIAAALTLTLLGTGNAVLAAPVVPLQTDELESGKFADANGWDPRWVDRQNGFYRMIKAGAGDTAYVMETVFTGGKLPANPDAKSAVNTFRIQCGARKIAYTGVTFYADRYGKGAALASKTYPESWVGADPGSVASVLIDLKCSK</sequence>
<feature type="chain" id="PRO_5017400212" description="Surface-adhesin protein E-like domain-containing protein" evidence="1">
    <location>
        <begin position="24"/>
        <end position="148"/>
    </location>
</feature>
<dbReference type="InterPro" id="IPR031939">
    <property type="entry name" value="Adhesin_E-like"/>
</dbReference>
<dbReference type="OrthoDB" id="9879645at2"/>
<accession>A0A388SDU7</accession>
<comment type="caution">
    <text evidence="3">The sequence shown here is derived from an EMBL/GenBank/DDBJ whole genome shotgun (WGS) entry which is preliminary data.</text>
</comment>
<dbReference type="RefSeq" id="WP_116270696.1">
    <property type="nucleotide sequence ID" value="NZ_BGZJ01000002.1"/>
</dbReference>
<evidence type="ECO:0000259" key="2">
    <source>
        <dbReference type="Pfam" id="PF16747"/>
    </source>
</evidence>
<feature type="domain" description="Surface-adhesin protein E-like" evidence="2">
    <location>
        <begin position="74"/>
        <end position="146"/>
    </location>
</feature>
<evidence type="ECO:0000313" key="3">
    <source>
        <dbReference type="EMBL" id="GBO94426.1"/>
    </source>
</evidence>
<dbReference type="Pfam" id="PF16747">
    <property type="entry name" value="Adhesin_E"/>
    <property type="match status" value="1"/>
</dbReference>
<evidence type="ECO:0000313" key="4">
    <source>
        <dbReference type="Proteomes" id="UP000266091"/>
    </source>
</evidence>
<organism evidence="3 4">
    <name type="scientific">Mesosutterella multiformis</name>
    <dbReference type="NCBI Taxonomy" id="2259133"/>
    <lineage>
        <taxon>Bacteria</taxon>
        <taxon>Pseudomonadati</taxon>
        <taxon>Pseudomonadota</taxon>
        <taxon>Betaproteobacteria</taxon>
        <taxon>Burkholderiales</taxon>
        <taxon>Sutterellaceae</taxon>
        <taxon>Mesosutterella</taxon>
    </lineage>
</organism>
<gene>
    <name evidence="3" type="ORF">MESMUL_17800</name>
</gene>
<dbReference type="AlphaFoldDB" id="A0A388SDU7"/>
<proteinExistence type="predicted"/>